<comment type="function">
    <text evidence="7">Part of the tripartite ATP-independent periplasmic (TRAP) transport system.</text>
</comment>
<sequence>MPGWALIAVFVVLLFLRVPVGVALGAAAVFLIWQGDLGVGIVSFNFQAGISNFPLLAIPFFILAGAIMDRAGIARRIVRLAMTMFRRRRSGAAVTTIVVAMFWGAVSGSGPATVAALGPILIPMMTRQGYGRPFGGALVAAASEVSIIIPPSIAFIIYATIISGSVAEQFVAGILPGMLTGLFLGAAAVLVVHLRGWGAPEDTGDERQSTWQLARDAFWGLMTPVIILGGIYGGLFTPTEAAAVGVFWALFVGVAIYRTLGWRDIHAVLVTSAVSSGVILLIVAWAGLFAWAANTIGLVDTLSNALLTLADNGGWFLLLLNLMWLVLGMMMDAISIYYLTLPVLIPVMQHLGWDPVWFGVMMTLNLAIGQITPPVAVNLFVSARVSGEPIEKIWVAIVPFLIASILVLGLITYVPWISQVLPALFYH</sequence>
<gene>
    <name evidence="9" type="ORF">ACFOSU_00305</name>
</gene>
<keyword evidence="6 7" id="KW-0472">Membrane</keyword>
<comment type="subcellular location">
    <subcellularLocation>
        <location evidence="1 7">Cell inner membrane</location>
        <topology evidence="1 7">Multi-pass membrane protein</topology>
    </subcellularLocation>
</comment>
<feature type="transmembrane region" description="Helical" evidence="7">
    <location>
        <begin position="217"/>
        <end position="235"/>
    </location>
</feature>
<keyword evidence="4 7" id="KW-0812">Transmembrane</keyword>
<protein>
    <recommendedName>
        <fullName evidence="7">TRAP transporter large permease protein</fullName>
    </recommendedName>
</protein>
<dbReference type="EMBL" id="JBHRSS010000001">
    <property type="protein sequence ID" value="MFC3102327.1"/>
    <property type="molecule type" value="Genomic_DNA"/>
</dbReference>
<evidence type="ECO:0000256" key="2">
    <source>
        <dbReference type="ARBA" id="ARBA00022475"/>
    </source>
</evidence>
<keyword evidence="2" id="KW-1003">Cell membrane</keyword>
<evidence type="ECO:0000256" key="7">
    <source>
        <dbReference type="RuleBase" id="RU369079"/>
    </source>
</evidence>
<dbReference type="InterPro" id="IPR004681">
    <property type="entry name" value="TRAP_DctM"/>
</dbReference>
<evidence type="ECO:0000313" key="10">
    <source>
        <dbReference type="Proteomes" id="UP001595462"/>
    </source>
</evidence>
<evidence type="ECO:0000256" key="6">
    <source>
        <dbReference type="ARBA" id="ARBA00023136"/>
    </source>
</evidence>
<feature type="transmembrane region" description="Helical" evidence="7">
    <location>
        <begin position="89"/>
        <end position="106"/>
    </location>
</feature>
<comment type="caution">
    <text evidence="7">Lacks conserved residue(s) required for the propagation of feature annotation.</text>
</comment>
<evidence type="ECO:0000256" key="4">
    <source>
        <dbReference type="ARBA" id="ARBA00022692"/>
    </source>
</evidence>
<keyword evidence="3 7" id="KW-0997">Cell inner membrane</keyword>
<keyword evidence="7" id="KW-0813">Transport</keyword>
<comment type="similarity">
    <text evidence="7">Belongs to the TRAP transporter large permease family.</text>
</comment>
<feature type="transmembrane region" description="Helical" evidence="7">
    <location>
        <begin position="174"/>
        <end position="196"/>
    </location>
</feature>
<feature type="transmembrane region" description="Helical" evidence="7">
    <location>
        <begin position="49"/>
        <end position="68"/>
    </location>
</feature>
<accession>A0ABV7EKW8</accession>
<dbReference type="PANTHER" id="PTHR33362">
    <property type="entry name" value="SIALIC ACID TRAP TRANSPORTER PERMEASE PROTEIN SIAT-RELATED"/>
    <property type="match status" value="1"/>
</dbReference>
<feature type="transmembrane region" description="Helical" evidence="7">
    <location>
        <begin position="393"/>
        <end position="417"/>
    </location>
</feature>
<dbReference type="PANTHER" id="PTHR33362:SF3">
    <property type="entry name" value="SIALIC ACID TRAP TRANSPORTER PERMEASE PROTEIN SIAT"/>
    <property type="match status" value="1"/>
</dbReference>
<evidence type="ECO:0000256" key="1">
    <source>
        <dbReference type="ARBA" id="ARBA00004429"/>
    </source>
</evidence>
<evidence type="ECO:0000313" key="9">
    <source>
        <dbReference type="EMBL" id="MFC3102327.1"/>
    </source>
</evidence>
<name>A0ABV7EKW8_9GAMM</name>
<dbReference type="Proteomes" id="UP001595462">
    <property type="component" value="Unassembled WGS sequence"/>
</dbReference>
<dbReference type="InterPro" id="IPR010656">
    <property type="entry name" value="DctM"/>
</dbReference>
<feature type="transmembrane region" description="Helical" evidence="7">
    <location>
        <begin position="241"/>
        <end position="260"/>
    </location>
</feature>
<dbReference type="Pfam" id="PF06808">
    <property type="entry name" value="DctM"/>
    <property type="match status" value="1"/>
</dbReference>
<evidence type="ECO:0000256" key="5">
    <source>
        <dbReference type="ARBA" id="ARBA00022989"/>
    </source>
</evidence>
<evidence type="ECO:0000259" key="8">
    <source>
        <dbReference type="Pfam" id="PF06808"/>
    </source>
</evidence>
<dbReference type="RefSeq" id="WP_380685269.1">
    <property type="nucleotide sequence ID" value="NZ_JBHRSS010000001.1"/>
</dbReference>
<dbReference type="NCBIfam" id="TIGR00786">
    <property type="entry name" value="dctM"/>
    <property type="match status" value="1"/>
</dbReference>
<feature type="domain" description="TRAP C4-dicarboxylate transport system permease DctM subunit" evidence="8">
    <location>
        <begin position="8"/>
        <end position="417"/>
    </location>
</feature>
<keyword evidence="10" id="KW-1185">Reference proteome</keyword>
<comment type="subunit">
    <text evidence="7">The complex comprises the extracytoplasmic solute receptor protein and the two transmembrane proteins.</text>
</comment>
<evidence type="ECO:0000256" key="3">
    <source>
        <dbReference type="ARBA" id="ARBA00022519"/>
    </source>
</evidence>
<reference evidence="10" key="1">
    <citation type="journal article" date="2019" name="Int. J. Syst. Evol. Microbiol.">
        <title>The Global Catalogue of Microorganisms (GCM) 10K type strain sequencing project: providing services to taxonomists for standard genome sequencing and annotation.</title>
        <authorList>
            <consortium name="The Broad Institute Genomics Platform"/>
            <consortium name="The Broad Institute Genome Sequencing Center for Infectious Disease"/>
            <person name="Wu L."/>
            <person name="Ma J."/>
        </authorList>
    </citation>
    <scope>NUCLEOTIDE SEQUENCE [LARGE SCALE GENOMIC DNA]</scope>
    <source>
        <strain evidence="10">KCTC 52640</strain>
    </source>
</reference>
<feature type="transmembrane region" description="Helical" evidence="7">
    <location>
        <begin position="267"/>
        <end position="293"/>
    </location>
</feature>
<feature type="transmembrane region" description="Helical" evidence="7">
    <location>
        <begin position="137"/>
        <end position="162"/>
    </location>
</feature>
<feature type="transmembrane region" description="Helical" evidence="7">
    <location>
        <begin position="357"/>
        <end position="381"/>
    </location>
</feature>
<organism evidence="9 10">
    <name type="scientific">Salinisphaera aquimarina</name>
    <dbReference type="NCBI Taxonomy" id="2094031"/>
    <lineage>
        <taxon>Bacteria</taxon>
        <taxon>Pseudomonadati</taxon>
        <taxon>Pseudomonadota</taxon>
        <taxon>Gammaproteobacteria</taxon>
        <taxon>Salinisphaerales</taxon>
        <taxon>Salinisphaeraceae</taxon>
        <taxon>Salinisphaera</taxon>
    </lineage>
</organism>
<proteinExistence type="inferred from homology"/>
<keyword evidence="5 7" id="KW-1133">Transmembrane helix</keyword>
<comment type="caution">
    <text evidence="9">The sequence shown here is derived from an EMBL/GenBank/DDBJ whole genome shotgun (WGS) entry which is preliminary data.</text>
</comment>
<dbReference type="PIRSF" id="PIRSF006066">
    <property type="entry name" value="HI0050"/>
    <property type="match status" value="1"/>
</dbReference>